<evidence type="ECO:0000256" key="5">
    <source>
        <dbReference type="ARBA" id="ARBA00023136"/>
    </source>
</evidence>
<proteinExistence type="inferred from homology"/>
<evidence type="ECO:0000256" key="6">
    <source>
        <dbReference type="SAM" id="Phobius"/>
    </source>
</evidence>
<dbReference type="GO" id="GO:0016020">
    <property type="term" value="C:membrane"/>
    <property type="evidence" value="ECO:0007669"/>
    <property type="project" value="UniProtKB-SubCell"/>
</dbReference>
<dbReference type="AlphaFoldDB" id="A0A835MLT4"/>
<feature type="transmembrane region" description="Helical" evidence="6">
    <location>
        <begin position="230"/>
        <end position="249"/>
    </location>
</feature>
<evidence type="ECO:0000256" key="4">
    <source>
        <dbReference type="ARBA" id="ARBA00022989"/>
    </source>
</evidence>
<dbReference type="SUPFAM" id="SSF103473">
    <property type="entry name" value="MFS general substrate transporter"/>
    <property type="match status" value="1"/>
</dbReference>
<comment type="caution">
    <text evidence="7">The sequence shown here is derived from an EMBL/GenBank/DDBJ whole genome shotgun (WGS) entry which is preliminary data.</text>
</comment>
<keyword evidence="8" id="KW-1185">Reference proteome</keyword>
<reference evidence="7 8" key="1">
    <citation type="submission" date="2020-10" db="EMBL/GenBank/DDBJ databases">
        <title>Plant Genome Project.</title>
        <authorList>
            <person name="Zhang R.-G."/>
        </authorList>
    </citation>
    <scope>NUCLEOTIDE SEQUENCE [LARGE SCALE GENOMIC DNA]</scope>
    <source>
        <strain evidence="7">FAFU-HL-1</strain>
        <tissue evidence="7">Leaf</tissue>
    </source>
</reference>
<dbReference type="InterPro" id="IPR036259">
    <property type="entry name" value="MFS_trans_sf"/>
</dbReference>
<keyword evidence="4 6" id="KW-1133">Transmembrane helix</keyword>
<feature type="transmembrane region" description="Helical" evidence="6">
    <location>
        <begin position="158"/>
        <end position="178"/>
    </location>
</feature>
<feature type="transmembrane region" description="Helical" evidence="6">
    <location>
        <begin position="46"/>
        <end position="70"/>
    </location>
</feature>
<feature type="transmembrane region" description="Helical" evidence="6">
    <location>
        <begin position="336"/>
        <end position="356"/>
    </location>
</feature>
<dbReference type="InterPro" id="IPR000109">
    <property type="entry name" value="POT_fam"/>
</dbReference>
<feature type="transmembrane region" description="Helical" evidence="6">
    <location>
        <begin position="416"/>
        <end position="436"/>
    </location>
</feature>
<sequence>MYCILYSLWKVIYKGFFFSSPHQGISRDVKIEPSPERKLSRNRASLFVFAMEGLENMAFVCVVVSLMTYFSGYMNFSLTKSATTLTNFVGTSFLLALFGGFICDTYWTRFKTCVLFGCVEFLGYALLTVQAHFHQLRPIPCKGVSSDQCEAADGGQSAILFTGLYLIAFGTSGIKAALPSLGADQFDENDPEEATQLSSFFNWFLLSLTIGGIVGVTIIVWISANHGWDLGFGVCAVAVFFAIISVSMGKSFYRNNVPKGSPLSRVAQVFVAAIRNRDLPIPERAEELHEIHDKEAGVLGPGSNRQHYYQCIITDQPWTLEAMHRIPTGIRHLQRIGVGLVLSAISMAVSGVVETWRKSVAFEHNMVDSTELLPMSFLWLGFQFAIFGAADMFTLVGLLEFLYAESSAGMKSLGTAISWCSVAFGYFMSSVVVQLVNKVTGGWLASNNLNRDKLNYFYWLLAGISTLNFGVYLTCASWYRYKNKGAVKQTGNDGEDDGKGKVQMVEI</sequence>
<evidence type="ECO:0000256" key="3">
    <source>
        <dbReference type="ARBA" id="ARBA00022692"/>
    </source>
</evidence>
<protein>
    <submittedName>
        <fullName evidence="7">Uncharacterized protein</fullName>
    </submittedName>
</protein>
<feature type="transmembrane region" description="Helical" evidence="6">
    <location>
        <begin position="199"/>
        <end position="224"/>
    </location>
</feature>
<evidence type="ECO:0000256" key="2">
    <source>
        <dbReference type="ARBA" id="ARBA00005982"/>
    </source>
</evidence>
<dbReference type="Proteomes" id="UP000657918">
    <property type="component" value="Unassembled WGS sequence"/>
</dbReference>
<dbReference type="Pfam" id="PF00854">
    <property type="entry name" value="PTR2"/>
    <property type="match status" value="2"/>
</dbReference>
<evidence type="ECO:0000313" key="8">
    <source>
        <dbReference type="Proteomes" id="UP000657918"/>
    </source>
</evidence>
<comment type="similarity">
    <text evidence="2">Belongs to the major facilitator superfamily. Proton-dependent oligopeptide transporter (POT/PTR) (TC 2.A.17) family.</text>
</comment>
<organism evidence="7 8">
    <name type="scientific">Salix dunnii</name>
    <dbReference type="NCBI Taxonomy" id="1413687"/>
    <lineage>
        <taxon>Eukaryota</taxon>
        <taxon>Viridiplantae</taxon>
        <taxon>Streptophyta</taxon>
        <taxon>Embryophyta</taxon>
        <taxon>Tracheophyta</taxon>
        <taxon>Spermatophyta</taxon>
        <taxon>Magnoliopsida</taxon>
        <taxon>eudicotyledons</taxon>
        <taxon>Gunneridae</taxon>
        <taxon>Pentapetalae</taxon>
        <taxon>rosids</taxon>
        <taxon>fabids</taxon>
        <taxon>Malpighiales</taxon>
        <taxon>Salicaceae</taxon>
        <taxon>Saliceae</taxon>
        <taxon>Salix</taxon>
    </lineage>
</organism>
<keyword evidence="3 6" id="KW-0812">Transmembrane</keyword>
<dbReference type="GO" id="GO:0022857">
    <property type="term" value="F:transmembrane transporter activity"/>
    <property type="evidence" value="ECO:0007669"/>
    <property type="project" value="InterPro"/>
</dbReference>
<feature type="transmembrane region" description="Helical" evidence="6">
    <location>
        <begin position="456"/>
        <end position="479"/>
    </location>
</feature>
<accession>A0A835MLT4</accession>
<dbReference type="PANTHER" id="PTHR11654">
    <property type="entry name" value="OLIGOPEPTIDE TRANSPORTER-RELATED"/>
    <property type="match status" value="1"/>
</dbReference>
<dbReference type="OrthoDB" id="8904098at2759"/>
<evidence type="ECO:0000313" key="7">
    <source>
        <dbReference type="EMBL" id="KAF9668614.1"/>
    </source>
</evidence>
<name>A0A835MLT4_9ROSI</name>
<dbReference type="EMBL" id="JADGMS010000014">
    <property type="protein sequence ID" value="KAF9668614.1"/>
    <property type="molecule type" value="Genomic_DNA"/>
</dbReference>
<gene>
    <name evidence="7" type="ORF">SADUNF_Sadunf14G0021900</name>
</gene>
<comment type="subcellular location">
    <subcellularLocation>
        <location evidence="1">Membrane</location>
        <topology evidence="1">Multi-pass membrane protein</topology>
    </subcellularLocation>
</comment>
<feature type="transmembrane region" description="Helical" evidence="6">
    <location>
        <begin position="82"/>
        <end position="102"/>
    </location>
</feature>
<evidence type="ECO:0000256" key="1">
    <source>
        <dbReference type="ARBA" id="ARBA00004141"/>
    </source>
</evidence>
<feature type="transmembrane region" description="Helical" evidence="6">
    <location>
        <begin position="376"/>
        <end position="404"/>
    </location>
</feature>
<feature type="transmembrane region" description="Helical" evidence="6">
    <location>
        <begin position="114"/>
        <end position="133"/>
    </location>
</feature>
<dbReference type="Gene3D" id="1.20.1250.20">
    <property type="entry name" value="MFS general substrate transporter like domains"/>
    <property type="match status" value="2"/>
</dbReference>
<keyword evidence="5 6" id="KW-0472">Membrane</keyword>